<dbReference type="Proteomes" id="UP001595477">
    <property type="component" value="Unassembled WGS sequence"/>
</dbReference>
<dbReference type="Gene3D" id="3.30.110.90">
    <property type="entry name" value="Amidohydrolase"/>
    <property type="match status" value="1"/>
</dbReference>
<evidence type="ECO:0000313" key="3">
    <source>
        <dbReference type="EMBL" id="MFC3203609.1"/>
    </source>
</evidence>
<feature type="chain" id="PRO_5046201861" evidence="1">
    <location>
        <begin position="22"/>
        <end position="489"/>
    </location>
</feature>
<dbReference type="InterPro" id="IPR006680">
    <property type="entry name" value="Amidohydro-rel"/>
</dbReference>
<protein>
    <submittedName>
        <fullName evidence="3">Amidohydrolase family protein</fullName>
    </submittedName>
</protein>
<dbReference type="EMBL" id="JBHRSX010000096">
    <property type="protein sequence ID" value="MFC3203609.1"/>
    <property type="molecule type" value="Genomic_DNA"/>
</dbReference>
<proteinExistence type="predicted"/>
<dbReference type="Gene3D" id="2.30.40.10">
    <property type="entry name" value="Urease, subunit C, domain 1"/>
    <property type="match status" value="1"/>
</dbReference>
<evidence type="ECO:0000256" key="1">
    <source>
        <dbReference type="SAM" id="SignalP"/>
    </source>
</evidence>
<gene>
    <name evidence="3" type="ORF">ACFOEW_17525</name>
</gene>
<dbReference type="InterPro" id="IPR051781">
    <property type="entry name" value="Metallo-dep_Hydrolase"/>
</dbReference>
<dbReference type="PANTHER" id="PTHR43135">
    <property type="entry name" value="ALPHA-D-RIBOSE 1-METHYLPHOSPHONATE 5-TRIPHOSPHATE DIPHOSPHATASE"/>
    <property type="match status" value="1"/>
</dbReference>
<evidence type="ECO:0000313" key="4">
    <source>
        <dbReference type="Proteomes" id="UP001595477"/>
    </source>
</evidence>
<dbReference type="SUPFAM" id="SSF51556">
    <property type="entry name" value="Metallo-dependent hydrolases"/>
    <property type="match status" value="1"/>
</dbReference>
<feature type="signal peptide" evidence="1">
    <location>
        <begin position="1"/>
        <end position="21"/>
    </location>
</feature>
<dbReference type="InterPro" id="IPR032466">
    <property type="entry name" value="Metal_Hydrolase"/>
</dbReference>
<dbReference type="Pfam" id="PF01979">
    <property type="entry name" value="Amidohydro_1"/>
    <property type="match status" value="1"/>
</dbReference>
<organism evidence="3 4">
    <name type="scientific">Alteromonas oceani</name>
    <dbReference type="NCBI Taxonomy" id="2071609"/>
    <lineage>
        <taxon>Bacteria</taxon>
        <taxon>Pseudomonadati</taxon>
        <taxon>Pseudomonadota</taxon>
        <taxon>Gammaproteobacteria</taxon>
        <taxon>Alteromonadales</taxon>
        <taxon>Alteromonadaceae</taxon>
        <taxon>Alteromonas/Salinimonas group</taxon>
        <taxon>Alteromonas</taxon>
    </lineage>
</organism>
<accession>A0ABV7K3R7</accession>
<dbReference type="PANTHER" id="PTHR43135:SF3">
    <property type="entry name" value="ALPHA-D-RIBOSE 1-METHYLPHOSPHONATE 5-TRIPHOSPHATE DIPHOSPHATASE"/>
    <property type="match status" value="1"/>
</dbReference>
<dbReference type="InterPro" id="IPR011059">
    <property type="entry name" value="Metal-dep_hydrolase_composite"/>
</dbReference>
<dbReference type="Gene3D" id="1.20.58.520">
    <property type="entry name" value="Amidohydrolase"/>
    <property type="match status" value="1"/>
</dbReference>
<keyword evidence="1" id="KW-0732">Signal</keyword>
<dbReference type="RefSeq" id="WP_123327365.1">
    <property type="nucleotide sequence ID" value="NZ_JBHRSX010000096.1"/>
</dbReference>
<comment type="caution">
    <text evidence="3">The sequence shown here is derived from an EMBL/GenBank/DDBJ whole genome shotgun (WGS) entry which is preliminary data.</text>
</comment>
<dbReference type="SUPFAM" id="SSF51338">
    <property type="entry name" value="Composite domain of metallo-dependent hydrolases"/>
    <property type="match status" value="1"/>
</dbReference>
<reference evidence="4" key="1">
    <citation type="journal article" date="2019" name="Int. J. Syst. Evol. Microbiol.">
        <title>The Global Catalogue of Microorganisms (GCM) 10K type strain sequencing project: providing services to taxonomists for standard genome sequencing and annotation.</title>
        <authorList>
            <consortium name="The Broad Institute Genomics Platform"/>
            <consortium name="The Broad Institute Genome Sequencing Center for Infectious Disease"/>
            <person name="Wu L."/>
            <person name="Ma J."/>
        </authorList>
    </citation>
    <scope>NUCLEOTIDE SEQUENCE [LARGE SCALE GENOMIC DNA]</scope>
    <source>
        <strain evidence="4">KCTC 52449</strain>
    </source>
</reference>
<feature type="domain" description="Amidohydrolase-related" evidence="2">
    <location>
        <begin position="374"/>
        <end position="467"/>
    </location>
</feature>
<keyword evidence="4" id="KW-1185">Reference proteome</keyword>
<sequence length="489" mass="53635">MLKSLWRFLAGVAFLSTGALAQDILIQNITLVSPHLADDVPNANVWITDGVITQVSAQPVTDVSSSTRIIDGEGKFLSPGIMDSHIHADSIPGIGFLNSDKAREQPALVNDYLTQLPRSMLYFGITQVLNLGASDGESAFTRGSPHPDYFSCQPIPVIGGYPHLSAEFTLRHTRYFILEEHADLSLPEGIDPASHTVEAVVKSIADTGSPCIKVYIEDGFGAASDWPLLADPTLTKIRQEADKYGLQVWAHANAIDMYHIALNHEVDGLAHGLWNWQWQEDPDNPPVTKTLNSVISSSTAYMPTIQVMLSLQGMYDEAVLNDPRRNKVMPASLLNWYQTNDGQWFKSEITRDFGEPPDNIVHKLTGYGVQRARQAARYLADKGYPLLLASDYPSSPSFAASPGLSTYYEMEQMADAGISAAQIFTAATINGPRQFGLDEQYGTIEPGKVANLLILDKNPRLKVSNWLTIDTIVLHGTAIKREDLAVNGQ</sequence>
<dbReference type="Gene3D" id="3.40.50.10910">
    <property type="entry name" value="Amidohydrolase"/>
    <property type="match status" value="1"/>
</dbReference>
<name>A0ABV7K3R7_9ALTE</name>
<evidence type="ECO:0000259" key="2">
    <source>
        <dbReference type="Pfam" id="PF01979"/>
    </source>
</evidence>